<dbReference type="GO" id="GO:0008312">
    <property type="term" value="F:7S RNA binding"/>
    <property type="evidence" value="ECO:0007669"/>
    <property type="project" value="TreeGrafter"/>
</dbReference>
<dbReference type="GO" id="GO:0005786">
    <property type="term" value="C:signal recognition particle, endoplasmic reticulum targeting"/>
    <property type="evidence" value="ECO:0007669"/>
    <property type="project" value="TreeGrafter"/>
</dbReference>
<gene>
    <name evidence="1" type="ORF">MACK_003207</name>
</gene>
<dbReference type="GO" id="GO:0006614">
    <property type="term" value="P:SRP-dependent cotranslational protein targeting to membrane"/>
    <property type="evidence" value="ECO:0007669"/>
    <property type="project" value="InterPro"/>
</dbReference>
<dbReference type="GO" id="GO:0043022">
    <property type="term" value="F:ribosome binding"/>
    <property type="evidence" value="ECO:0007669"/>
    <property type="project" value="TreeGrafter"/>
</dbReference>
<dbReference type="EMBL" id="CP056069">
    <property type="protein sequence ID" value="UVC49376.1"/>
    <property type="molecule type" value="Genomic_DNA"/>
</dbReference>
<dbReference type="PANTHER" id="PTHR14094">
    <property type="entry name" value="SIGNAL RECOGNITION PARTICLE 72"/>
    <property type="match status" value="1"/>
</dbReference>
<dbReference type="Proteomes" id="UP000244811">
    <property type="component" value="Chromosome 1"/>
</dbReference>
<name>A0A976SIB7_THEOR</name>
<reference evidence="1" key="1">
    <citation type="submission" date="2022-07" db="EMBL/GenBank/DDBJ databases">
        <title>Evaluation of T. orientalis genome assembly methods using nanopore sequencing and analysis of variation between genomes.</title>
        <authorList>
            <person name="Yam J."/>
            <person name="Micallef M.L."/>
            <person name="Liu M."/>
            <person name="Djordjevic S.P."/>
            <person name="Bogema D.R."/>
            <person name="Jenkins C."/>
        </authorList>
    </citation>
    <scope>NUCLEOTIDE SEQUENCE</scope>
    <source>
        <strain evidence="1">Goon Nure</strain>
    </source>
</reference>
<dbReference type="PANTHER" id="PTHR14094:SF9">
    <property type="entry name" value="SIGNAL RECOGNITION PARTICLE SUBUNIT SRP72"/>
    <property type="match status" value="1"/>
</dbReference>
<dbReference type="SUPFAM" id="SSF48452">
    <property type="entry name" value="TPR-like"/>
    <property type="match status" value="1"/>
</dbReference>
<dbReference type="Gene3D" id="1.25.40.10">
    <property type="entry name" value="Tetratricopeptide repeat domain"/>
    <property type="match status" value="1"/>
</dbReference>
<evidence type="ECO:0000313" key="1">
    <source>
        <dbReference type="EMBL" id="UVC49376.1"/>
    </source>
</evidence>
<evidence type="ECO:0000313" key="2">
    <source>
        <dbReference type="Proteomes" id="UP000244811"/>
    </source>
</evidence>
<protein>
    <submittedName>
        <fullName evidence="1">Uncharacterized protein</fullName>
    </submittedName>
</protein>
<sequence>MTTVDNVDLLSIPSCLKQLQYHLDEAKYSEAAKLCHKCLKEWPGENTFYRVKVFCEIQLSRWHSCLQTIGWLHGYRTHPAVSDKPRKRRETHLNHYDDEMRKGQETLEKIRDASKVHYVNDNCLWFHFEQSYCYYKLGKYDLGLKALSMCTEGVPPRELMKSQDEYPLDSATFSDTKSTLLKAQLCLRLGHFKEASNIYASLKLKGAESLLHVNRLSVDISLASRSPKDEREQLLEIVNRKIDEHMDKAKSDDPYELYFNYACACVLSNDILKAQDYLDIANEKLENELKSVEYDQDEQVEFANIFSFTAFLNSKRGNEELARSINKKLLETFMK</sequence>
<accession>A0A976SIB7</accession>
<dbReference type="AlphaFoldDB" id="A0A976SIB7"/>
<proteinExistence type="predicted"/>
<organism evidence="1 2">
    <name type="scientific">Theileria orientalis</name>
    <dbReference type="NCBI Taxonomy" id="68886"/>
    <lineage>
        <taxon>Eukaryota</taxon>
        <taxon>Sar</taxon>
        <taxon>Alveolata</taxon>
        <taxon>Apicomplexa</taxon>
        <taxon>Aconoidasida</taxon>
        <taxon>Piroplasmida</taxon>
        <taxon>Theileriidae</taxon>
        <taxon>Theileria</taxon>
    </lineage>
</organism>
<dbReference type="InterPro" id="IPR026270">
    <property type="entry name" value="SRP72"/>
</dbReference>
<dbReference type="InterPro" id="IPR011990">
    <property type="entry name" value="TPR-like_helical_dom_sf"/>
</dbReference>